<organism evidence="2 3">
    <name type="scientific">Actinomadura viridis</name>
    <dbReference type="NCBI Taxonomy" id="58110"/>
    <lineage>
        <taxon>Bacteria</taxon>
        <taxon>Bacillati</taxon>
        <taxon>Actinomycetota</taxon>
        <taxon>Actinomycetes</taxon>
        <taxon>Streptosporangiales</taxon>
        <taxon>Thermomonosporaceae</taxon>
        <taxon>Actinomadura</taxon>
    </lineage>
</organism>
<dbReference type="AlphaFoldDB" id="A0A931DEF4"/>
<feature type="region of interest" description="Disordered" evidence="1">
    <location>
        <begin position="1"/>
        <end position="20"/>
    </location>
</feature>
<comment type="caution">
    <text evidence="2">The sequence shown here is derived from an EMBL/GenBank/DDBJ whole genome shotgun (WGS) entry which is preliminary data.</text>
</comment>
<name>A0A931DEF4_9ACTN</name>
<keyword evidence="3" id="KW-1185">Reference proteome</keyword>
<protein>
    <submittedName>
        <fullName evidence="2">Acyl carrier protein</fullName>
    </submittedName>
</protein>
<accession>A0A931DEF4</accession>
<evidence type="ECO:0000313" key="2">
    <source>
        <dbReference type="EMBL" id="MBG6085961.1"/>
    </source>
</evidence>
<dbReference type="Proteomes" id="UP000614047">
    <property type="component" value="Unassembled WGS sequence"/>
</dbReference>
<evidence type="ECO:0000256" key="1">
    <source>
        <dbReference type="SAM" id="MobiDB-lite"/>
    </source>
</evidence>
<dbReference type="EMBL" id="JADOUA010000001">
    <property type="protein sequence ID" value="MBG6085961.1"/>
    <property type="molecule type" value="Genomic_DNA"/>
</dbReference>
<dbReference type="SUPFAM" id="SSF47336">
    <property type="entry name" value="ACP-like"/>
    <property type="match status" value="1"/>
</dbReference>
<gene>
    <name evidence="2" type="ORF">IW256_000074</name>
</gene>
<sequence>MNGTPDGARDLGAQDLGTPDLGTLTAEVERIVTGGEPIDPRRPIGEQAAADSARMVELAIVLEDELGAELPDDADLRTLSVADLLALLP</sequence>
<evidence type="ECO:0000313" key="3">
    <source>
        <dbReference type="Proteomes" id="UP000614047"/>
    </source>
</evidence>
<reference evidence="2" key="1">
    <citation type="submission" date="2020-11" db="EMBL/GenBank/DDBJ databases">
        <title>Sequencing the genomes of 1000 actinobacteria strains.</title>
        <authorList>
            <person name="Klenk H.-P."/>
        </authorList>
    </citation>
    <scope>NUCLEOTIDE SEQUENCE</scope>
    <source>
        <strain evidence="2">DSM 43175</strain>
    </source>
</reference>
<dbReference type="Gene3D" id="1.10.1200.10">
    <property type="entry name" value="ACP-like"/>
    <property type="match status" value="1"/>
</dbReference>
<dbReference type="InterPro" id="IPR036736">
    <property type="entry name" value="ACP-like_sf"/>
</dbReference>
<dbReference type="RefSeq" id="WP_197009025.1">
    <property type="nucleotide sequence ID" value="NZ_BAABES010000014.1"/>
</dbReference>
<proteinExistence type="predicted"/>